<organism evidence="14 15">
    <name type="scientific">Dimorphilus gyrociliatus</name>
    <dbReference type="NCBI Taxonomy" id="2664684"/>
    <lineage>
        <taxon>Eukaryota</taxon>
        <taxon>Metazoa</taxon>
        <taxon>Spiralia</taxon>
        <taxon>Lophotrochozoa</taxon>
        <taxon>Annelida</taxon>
        <taxon>Polychaeta</taxon>
        <taxon>Polychaeta incertae sedis</taxon>
        <taxon>Dinophilidae</taxon>
        <taxon>Dimorphilus</taxon>
    </lineage>
</organism>
<dbReference type="GO" id="GO:0007156">
    <property type="term" value="P:homophilic cell adhesion via plasma membrane adhesion molecules"/>
    <property type="evidence" value="ECO:0007669"/>
    <property type="project" value="InterPro"/>
</dbReference>
<dbReference type="EMBL" id="CAJFCJ010000015">
    <property type="protein sequence ID" value="CAD5121891.1"/>
    <property type="molecule type" value="Genomic_DNA"/>
</dbReference>
<evidence type="ECO:0000256" key="10">
    <source>
        <dbReference type="SAM" id="MobiDB-lite"/>
    </source>
</evidence>
<dbReference type="PANTHER" id="PTHR24028">
    <property type="entry name" value="CADHERIN-87A"/>
    <property type="match status" value="1"/>
</dbReference>
<feature type="domain" description="Cadherin" evidence="13">
    <location>
        <begin position="447"/>
        <end position="550"/>
    </location>
</feature>
<evidence type="ECO:0000313" key="15">
    <source>
        <dbReference type="Proteomes" id="UP000549394"/>
    </source>
</evidence>
<sequence>MINWNKRIFYFFLFLIKTVLCDYRKLHFDLVEGRRGVITLQNISKQLDVQFLAKTANLTIIESPEHIPFIVDPTTKNIESLQEIDREKMVNCRSSNECQVYLKILINKIFKSIKIDIIDINDSPPTFATGMITLEIPESKVNITKLIPPAVDLDSPKFGVKSYRLENGFGKFHLSANGQEVKLNVIEKLDREQIDNYMLKIIATDGKNEGSMKVNISITDLNDNYPTFEKSEWRKNVAIDTQRYTEIIQLTAKDIDLGRNGQVKYSFSKPSDVFDIDPTNGKITLKSVLNSGQYELTVVATDLGNPSRKGETKVIVIVKAVDNPPQIRVDRMSDSSIKGYAEVLEETSTEQFVAYLTVEDPNEQITGEVTCSLDNKRFSLFKEDSASSSTSKQYRQEYRITTKHKYDRERDETDIVKITCRDAQKQEGYKTIRVIIKDINDNPPIFGRSNYIINVTENNNVEKVLLKVTATDLDKGANSDIEYRIEGDKSNAFRIKKGSGEIRSNYPLDREERDSYSFVVRAFDKGKPRRNGTATVFLKVLDTNDVKPAFLNKTYHFDLLEGEEPLKVIGRVSARDEDLGDYPIYSILEEFSNFDIDSSMGTISSLEKFDREVKDEYRFFVRATSSKNAAQFDTALVIVKIGDKNDNKPILSYPKNGQTFPISSRTPVDYEIFTVTARDNDMGLNSQISYLWGAINSCKYFDIGKISGNLFVKSSLKEIVYRNCTLHVVVRDSGVPSLNSSVYVYVLINSSIPFANSHSQPNQPSEVSVTVIIIVVVASAIVIIILIITITVLIRRNLLCASRREKKNAPKLEITPLDRLDGSKKEVTYLSRECIERNSGSSHTSFDKGDMHFIKTPSDNCHSNDVYLSAHQLAVKERDTDSGRGSYEEGENRNGTLESDSPNSRDYTKCSTEVVLRPVNDNHIPTTRRVTFRDQRSTEMRHPLYSIHEEVVPQRIYGGVSLV</sequence>
<dbReference type="SMART" id="SM00112">
    <property type="entry name" value="CA"/>
    <property type="match status" value="6"/>
</dbReference>
<dbReference type="GO" id="GO:0005886">
    <property type="term" value="C:plasma membrane"/>
    <property type="evidence" value="ECO:0007669"/>
    <property type="project" value="InterPro"/>
</dbReference>
<keyword evidence="7 11" id="KW-0472">Membrane</keyword>
<dbReference type="PROSITE" id="PS00232">
    <property type="entry name" value="CADHERIN_1"/>
    <property type="match status" value="2"/>
</dbReference>
<evidence type="ECO:0000256" key="7">
    <source>
        <dbReference type="ARBA" id="ARBA00023136"/>
    </source>
</evidence>
<dbReference type="PROSITE" id="PS50268">
    <property type="entry name" value="CADHERIN_2"/>
    <property type="match status" value="7"/>
</dbReference>
<comment type="subcellular location">
    <subcellularLocation>
        <location evidence="1">Membrane</location>
        <topology evidence="1">Single-pass membrane protein</topology>
    </subcellularLocation>
</comment>
<keyword evidence="8" id="KW-0325">Glycoprotein</keyword>
<proteinExistence type="predicted"/>
<keyword evidence="6 11" id="KW-1133">Transmembrane helix</keyword>
<keyword evidence="12" id="KW-0732">Signal</keyword>
<dbReference type="Gene3D" id="2.60.40.60">
    <property type="entry name" value="Cadherins"/>
    <property type="match status" value="7"/>
</dbReference>
<protein>
    <submittedName>
        <fullName evidence="14">DgyrCDS10352</fullName>
    </submittedName>
</protein>
<dbReference type="AlphaFoldDB" id="A0A7I8VZZ3"/>
<evidence type="ECO:0000256" key="4">
    <source>
        <dbReference type="ARBA" id="ARBA00022837"/>
    </source>
</evidence>
<dbReference type="FunFam" id="2.60.40.60:FF:000020">
    <property type="entry name" value="Dachsous cadherin-related 1b"/>
    <property type="match status" value="1"/>
</dbReference>
<dbReference type="OrthoDB" id="6252479at2759"/>
<evidence type="ECO:0000256" key="6">
    <source>
        <dbReference type="ARBA" id="ARBA00022989"/>
    </source>
</evidence>
<dbReference type="PANTHER" id="PTHR24028:SF146">
    <property type="entry name" value="CADHERIN 96CB, ISOFORM D-RELATED"/>
    <property type="match status" value="1"/>
</dbReference>
<evidence type="ECO:0000313" key="14">
    <source>
        <dbReference type="EMBL" id="CAD5121891.1"/>
    </source>
</evidence>
<evidence type="ECO:0000256" key="9">
    <source>
        <dbReference type="PROSITE-ProRule" id="PRU00043"/>
    </source>
</evidence>
<evidence type="ECO:0000256" key="3">
    <source>
        <dbReference type="ARBA" id="ARBA00022737"/>
    </source>
</evidence>
<feature type="domain" description="Cadherin" evidence="13">
    <location>
        <begin position="229"/>
        <end position="327"/>
    </location>
</feature>
<dbReference type="InterPro" id="IPR002126">
    <property type="entry name" value="Cadherin-like_dom"/>
</dbReference>
<feature type="domain" description="Cadherin" evidence="13">
    <location>
        <begin position="69"/>
        <end position="127"/>
    </location>
</feature>
<dbReference type="PRINTS" id="PR00205">
    <property type="entry name" value="CADHERIN"/>
</dbReference>
<dbReference type="Pfam" id="PF00028">
    <property type="entry name" value="Cadherin"/>
    <property type="match status" value="5"/>
</dbReference>
<evidence type="ECO:0000256" key="12">
    <source>
        <dbReference type="SAM" id="SignalP"/>
    </source>
</evidence>
<comment type="caution">
    <text evidence="14">The sequence shown here is derived from an EMBL/GenBank/DDBJ whole genome shotgun (WGS) entry which is preliminary data.</text>
</comment>
<evidence type="ECO:0000259" key="13">
    <source>
        <dbReference type="PROSITE" id="PS50268"/>
    </source>
</evidence>
<dbReference type="CDD" id="cd11304">
    <property type="entry name" value="Cadherin_repeat"/>
    <property type="match status" value="6"/>
</dbReference>
<feature type="chain" id="PRO_5029750847" evidence="12">
    <location>
        <begin position="22"/>
        <end position="963"/>
    </location>
</feature>
<feature type="domain" description="Cadherin" evidence="13">
    <location>
        <begin position="551"/>
        <end position="651"/>
    </location>
</feature>
<feature type="signal peptide" evidence="12">
    <location>
        <begin position="1"/>
        <end position="21"/>
    </location>
</feature>
<feature type="compositionally biased region" description="Basic and acidic residues" evidence="10">
    <location>
        <begin position="877"/>
        <end position="892"/>
    </location>
</feature>
<keyword evidence="4 9" id="KW-0106">Calcium</keyword>
<dbReference type="InterPro" id="IPR020894">
    <property type="entry name" value="Cadherin_CS"/>
</dbReference>
<evidence type="ECO:0000256" key="8">
    <source>
        <dbReference type="ARBA" id="ARBA00023180"/>
    </source>
</evidence>
<feature type="compositionally biased region" description="Polar residues" evidence="10">
    <location>
        <begin position="893"/>
        <end position="908"/>
    </location>
</feature>
<accession>A0A7I8VZZ3</accession>
<dbReference type="InterPro" id="IPR050174">
    <property type="entry name" value="Protocadherin/Cadherin-CA"/>
</dbReference>
<name>A0A7I8VZZ3_9ANNE</name>
<feature type="region of interest" description="Disordered" evidence="10">
    <location>
        <begin position="877"/>
        <end position="908"/>
    </location>
</feature>
<feature type="domain" description="Cadherin" evidence="13">
    <location>
        <begin position="654"/>
        <end position="748"/>
    </location>
</feature>
<evidence type="ECO:0000256" key="5">
    <source>
        <dbReference type="ARBA" id="ARBA00022889"/>
    </source>
</evidence>
<dbReference type="GO" id="GO:0005509">
    <property type="term" value="F:calcium ion binding"/>
    <property type="evidence" value="ECO:0007669"/>
    <property type="project" value="UniProtKB-UniRule"/>
</dbReference>
<gene>
    <name evidence="14" type="ORF">DGYR_LOCUS9786</name>
</gene>
<keyword evidence="2 11" id="KW-0812">Transmembrane</keyword>
<evidence type="ECO:0000256" key="2">
    <source>
        <dbReference type="ARBA" id="ARBA00022692"/>
    </source>
</evidence>
<feature type="domain" description="Cadherin" evidence="13">
    <location>
        <begin position="150"/>
        <end position="228"/>
    </location>
</feature>
<keyword evidence="5" id="KW-0130">Cell adhesion</keyword>
<evidence type="ECO:0000256" key="1">
    <source>
        <dbReference type="ARBA" id="ARBA00004167"/>
    </source>
</evidence>
<evidence type="ECO:0000256" key="11">
    <source>
        <dbReference type="SAM" id="Phobius"/>
    </source>
</evidence>
<dbReference type="Proteomes" id="UP000549394">
    <property type="component" value="Unassembled WGS sequence"/>
</dbReference>
<keyword evidence="3" id="KW-0677">Repeat</keyword>
<feature type="transmembrane region" description="Helical" evidence="11">
    <location>
        <begin position="767"/>
        <end position="794"/>
    </location>
</feature>
<dbReference type="FunFam" id="2.60.40.60:FF:000116">
    <property type="entry name" value="Dachsous cadherin-related 2"/>
    <property type="match status" value="1"/>
</dbReference>
<dbReference type="GO" id="GO:0007163">
    <property type="term" value="P:establishment or maintenance of cell polarity"/>
    <property type="evidence" value="ECO:0007669"/>
    <property type="project" value="UniProtKB-ARBA"/>
</dbReference>
<dbReference type="SUPFAM" id="SSF49313">
    <property type="entry name" value="Cadherin-like"/>
    <property type="match status" value="6"/>
</dbReference>
<dbReference type="InterPro" id="IPR015919">
    <property type="entry name" value="Cadherin-like_sf"/>
</dbReference>
<keyword evidence="15" id="KW-1185">Reference proteome</keyword>
<reference evidence="14 15" key="1">
    <citation type="submission" date="2020-08" db="EMBL/GenBank/DDBJ databases">
        <authorList>
            <person name="Hejnol A."/>
        </authorList>
    </citation>
    <scope>NUCLEOTIDE SEQUENCE [LARGE SCALE GENOMIC DNA]</scope>
</reference>
<feature type="domain" description="Cadherin" evidence="13">
    <location>
        <begin position="335"/>
        <end position="446"/>
    </location>
</feature>